<evidence type="ECO:0000313" key="3">
    <source>
        <dbReference type="Proteomes" id="UP000015104"/>
    </source>
</evidence>
<dbReference type="EnsemblMetazoa" id="tetur01g03300.1">
    <property type="protein sequence ID" value="tetur01g03300.1"/>
    <property type="gene ID" value="tetur01g03300"/>
</dbReference>
<dbReference type="InterPro" id="IPR031720">
    <property type="entry name" value="DUF4728"/>
</dbReference>
<evidence type="ECO:0000313" key="2">
    <source>
        <dbReference type="EnsemblMetazoa" id="tetur01g03300.1"/>
    </source>
</evidence>
<dbReference type="KEGG" id="tut:107360351"/>
<dbReference type="Pfam" id="PF15860">
    <property type="entry name" value="DUF4728"/>
    <property type="match status" value="1"/>
</dbReference>
<dbReference type="AlphaFoldDB" id="T1JQI2"/>
<keyword evidence="1" id="KW-0812">Transmembrane</keyword>
<feature type="transmembrane region" description="Helical" evidence="1">
    <location>
        <begin position="58"/>
        <end position="85"/>
    </location>
</feature>
<dbReference type="OrthoDB" id="6490516at2759"/>
<protein>
    <submittedName>
        <fullName evidence="2">Uncharacterized protein</fullName>
    </submittedName>
</protein>
<dbReference type="PANTHER" id="PTHR36694:SF11">
    <property type="entry name" value="LP21121P-RELATED"/>
    <property type="match status" value="1"/>
</dbReference>
<name>T1JQI2_TETUR</name>
<gene>
    <name evidence="2" type="primary">107360351</name>
</gene>
<sequence length="204" mass="22899">MSVDQPVSRNNDRLFRDKLDGCLEPWQASLFAGIYASSTSIFDLLWSTANMIHEAHPIIFFILLAMAIESVIFILASCLLFYGLAKKSSCCFIPWMIVAVIDITLDLAHNFVEISLPVSQQTACVPLVSQNVPERFLRWKRTYAAPCILALTGLLIRLFICTVMLYALYSVYRQYTLISDGTNSRTKIKVFPADGEENDNGSKA</sequence>
<dbReference type="OMA" id="WSIANMI"/>
<dbReference type="HOGENOM" id="CLU_1344791_0_0_1"/>
<accession>T1JQI2</accession>
<dbReference type="PANTHER" id="PTHR36694">
    <property type="entry name" value="PASIFLORA 1, ISOFORM A-RELATED"/>
    <property type="match status" value="1"/>
</dbReference>
<keyword evidence="1" id="KW-0472">Membrane</keyword>
<proteinExistence type="predicted"/>
<reference evidence="2" key="2">
    <citation type="submission" date="2015-06" db="UniProtKB">
        <authorList>
            <consortium name="EnsemblMetazoa"/>
        </authorList>
    </citation>
    <scope>IDENTIFICATION</scope>
</reference>
<evidence type="ECO:0000256" key="1">
    <source>
        <dbReference type="SAM" id="Phobius"/>
    </source>
</evidence>
<dbReference type="Proteomes" id="UP000015104">
    <property type="component" value="Unassembled WGS sequence"/>
</dbReference>
<dbReference type="EMBL" id="CAEY01000437">
    <property type="status" value="NOT_ANNOTATED_CDS"/>
    <property type="molecule type" value="Genomic_DNA"/>
</dbReference>
<reference evidence="3" key="1">
    <citation type="submission" date="2011-08" db="EMBL/GenBank/DDBJ databases">
        <authorList>
            <person name="Rombauts S."/>
        </authorList>
    </citation>
    <scope>NUCLEOTIDE SEQUENCE</scope>
    <source>
        <strain evidence="3">London</strain>
    </source>
</reference>
<organism evidence="2 3">
    <name type="scientific">Tetranychus urticae</name>
    <name type="common">Two-spotted spider mite</name>
    <dbReference type="NCBI Taxonomy" id="32264"/>
    <lineage>
        <taxon>Eukaryota</taxon>
        <taxon>Metazoa</taxon>
        <taxon>Ecdysozoa</taxon>
        <taxon>Arthropoda</taxon>
        <taxon>Chelicerata</taxon>
        <taxon>Arachnida</taxon>
        <taxon>Acari</taxon>
        <taxon>Acariformes</taxon>
        <taxon>Trombidiformes</taxon>
        <taxon>Prostigmata</taxon>
        <taxon>Eleutherengona</taxon>
        <taxon>Raphignathae</taxon>
        <taxon>Tetranychoidea</taxon>
        <taxon>Tetranychidae</taxon>
        <taxon>Tetranychus</taxon>
    </lineage>
</organism>
<keyword evidence="1" id="KW-1133">Transmembrane helix</keyword>
<keyword evidence="3" id="KW-1185">Reference proteome</keyword>
<feature type="transmembrane region" description="Helical" evidence="1">
    <location>
        <begin position="143"/>
        <end position="169"/>
    </location>
</feature>